<comment type="subcellular location">
    <subcellularLocation>
        <location evidence="1">Cytoplasm</location>
    </subcellularLocation>
</comment>
<dbReference type="InterPro" id="IPR027417">
    <property type="entry name" value="P-loop_NTPase"/>
</dbReference>
<evidence type="ECO:0000256" key="5">
    <source>
        <dbReference type="ARBA" id="ARBA00022741"/>
    </source>
</evidence>
<evidence type="ECO:0000256" key="12">
    <source>
        <dbReference type="ARBA" id="ARBA00023125"/>
    </source>
</evidence>
<dbReference type="PANTHER" id="PTHR43152">
    <property type="entry name" value="UVRABC SYSTEM PROTEIN A"/>
    <property type="match status" value="1"/>
</dbReference>
<evidence type="ECO:0000256" key="7">
    <source>
        <dbReference type="ARBA" id="ARBA00022769"/>
    </source>
</evidence>
<dbReference type="RefSeq" id="WP_114530814.1">
    <property type="nucleotide sequence ID" value="NZ_JBHYWK010000002.1"/>
</dbReference>
<dbReference type="AlphaFoldDB" id="A0A369V227"/>
<reference evidence="18 19" key="1">
    <citation type="submission" date="2018-07" db="EMBL/GenBank/DDBJ databases">
        <title>Genome guided investigation of antibiotics producing actinomycetales strain isolated from a Macau mangrove ecosystem.</title>
        <authorList>
            <person name="Hu D."/>
        </authorList>
    </citation>
    <scope>NUCLEOTIDE SEQUENCE [LARGE SCALE GENOMIC DNA]</scope>
    <source>
        <strain evidence="18 19">2297</strain>
    </source>
</reference>
<accession>A0A369V227</accession>
<evidence type="ECO:0000256" key="4">
    <source>
        <dbReference type="ARBA" id="ARBA00022737"/>
    </source>
</evidence>
<dbReference type="EMBL" id="QQBH01000016">
    <property type="protein sequence ID" value="RDD86593.1"/>
    <property type="molecule type" value="Genomic_DNA"/>
</dbReference>
<keyword evidence="4" id="KW-0677">Repeat</keyword>
<keyword evidence="13" id="KW-0234">DNA repair</keyword>
<keyword evidence="3" id="KW-0479">Metal-binding</keyword>
<keyword evidence="7" id="KW-0228">DNA excision</keyword>
<dbReference type="GO" id="GO:0003677">
    <property type="term" value="F:DNA binding"/>
    <property type="evidence" value="ECO:0007669"/>
    <property type="project" value="UniProtKB-KW"/>
</dbReference>
<comment type="caution">
    <text evidence="18">The sequence shown here is derived from an EMBL/GenBank/DDBJ whole genome shotgun (WGS) entry which is preliminary data.</text>
</comment>
<dbReference type="Gene3D" id="1.10.8.280">
    <property type="entry name" value="ABC transporter ATPase domain-like"/>
    <property type="match status" value="1"/>
</dbReference>
<dbReference type="Gene3D" id="1.20.1580.10">
    <property type="entry name" value="ABC transporter ATPase like domain"/>
    <property type="match status" value="2"/>
</dbReference>
<dbReference type="OrthoDB" id="9809851at2"/>
<dbReference type="Gene3D" id="3.40.50.300">
    <property type="entry name" value="P-loop containing nucleotide triphosphate hydrolases"/>
    <property type="match status" value="2"/>
</dbReference>
<dbReference type="Proteomes" id="UP000253742">
    <property type="component" value="Unassembled WGS sequence"/>
</dbReference>
<dbReference type="InterPro" id="IPR041552">
    <property type="entry name" value="UvrA_DNA-bd"/>
</dbReference>
<keyword evidence="9" id="KW-0862">Zinc</keyword>
<evidence type="ECO:0000256" key="11">
    <source>
        <dbReference type="ARBA" id="ARBA00022881"/>
    </source>
</evidence>
<keyword evidence="6" id="KW-0227">DNA damage</keyword>
<feature type="domain" description="ABC transporter" evidence="17">
    <location>
        <begin position="490"/>
        <end position="785"/>
    </location>
</feature>
<keyword evidence="11" id="KW-0267">Excision nuclease</keyword>
<evidence type="ECO:0000313" key="19">
    <source>
        <dbReference type="Proteomes" id="UP000253742"/>
    </source>
</evidence>
<evidence type="ECO:0000256" key="8">
    <source>
        <dbReference type="ARBA" id="ARBA00022771"/>
    </source>
</evidence>
<dbReference type="Pfam" id="PF17755">
    <property type="entry name" value="UvrA_DNA-bind"/>
    <property type="match status" value="1"/>
</dbReference>
<keyword evidence="12" id="KW-0238">DNA-binding</keyword>
<name>A0A369V227_9ACTN</name>
<evidence type="ECO:0000256" key="1">
    <source>
        <dbReference type="ARBA" id="ARBA00004496"/>
    </source>
</evidence>
<dbReference type="STRING" id="146923.Spa2297_27145"/>
<evidence type="ECO:0000256" key="16">
    <source>
        <dbReference type="ARBA" id="ARBA00042156"/>
    </source>
</evidence>
<evidence type="ECO:0000256" key="2">
    <source>
        <dbReference type="ARBA" id="ARBA00022490"/>
    </source>
</evidence>
<keyword evidence="8" id="KW-0863">Zinc-finger</keyword>
<keyword evidence="2" id="KW-0963">Cytoplasm</keyword>
<comment type="similarity">
    <text evidence="14">Belongs to the ABC transporter superfamily. UvrA family.</text>
</comment>
<evidence type="ECO:0000256" key="13">
    <source>
        <dbReference type="ARBA" id="ARBA00023204"/>
    </source>
</evidence>
<dbReference type="PANTHER" id="PTHR43152:SF2">
    <property type="entry name" value="DRUG RESISTANCE ABC TRANSPORTER"/>
    <property type="match status" value="1"/>
</dbReference>
<evidence type="ECO:0000256" key="9">
    <source>
        <dbReference type="ARBA" id="ARBA00022833"/>
    </source>
</evidence>
<sequence>MSSAKRTGGKASAPHVADSHDLIRVHGARENNLKDVNIEIPKRRLTVFTGVSGSGKSSLVFNTIAAESQRLINETYSAFVQGFMPTLARPEVDVLEGLTTAIIVDQQRMGADPRSTVGTATDVNAMLRILFSRLGEPHIGPPSAYSFNTASVRASGAITVERGNKKAVKATYERTGGMCTRCEGRGSVSDIDLTQLYDDSKSLSEGAFTIPGWKSDSQWTVQVYAQSGFVDPDKPIREYTKKQLQDFLYGEPVKVKVNGVNLTYEGLIPKIQKSFLSKDKEAMQPHIRAFVERAVTFTVCPECDGTRLSEGARSSKIGKISIADACAMEIRDLADWVRDLDEPSVAPLLGALRDALDSFVEIGLGYLSLDRPAGTLSGGEAQRVKMIRHLGSSLTDTTYVFDEPTIGLHPHDIQRMNDLLLRLRDKGNTVLVVEHKPEAIAIADHVVDLGPGAGTAGGTVCFEGTVEELRAGDTVTGRHLDDRAALKETVREPSGALEIRGAATHNLQDVDVDVPLGVLCVVTGVAGSGKSSLIHGSVPAGADVVSVDQSPIKGSRRSNPATYTGLLEPIRKAFAKANGVKPALFSANSEGACPTCNGAGVIYTDLAMMAGVAAPCEDCEGKRFQPSVLEYRFGGRDISEVLAMSVAQAEEFFGAGEARTPAAHKILERLADVGLGYLTLGQPLTTLSGGERQRLKLATHMGDKGGVYVLDEPTTGLHLADVEQLLGLLDRLVDAGKSVIVIEHHQAVMAHADWIIDLGPGAGHDGGRVVFEGTPADLVADRSTLTGEHLAAYVGA</sequence>
<protein>
    <recommendedName>
        <fullName evidence="15">UvrABC system protein A</fullName>
    </recommendedName>
    <alternativeName>
        <fullName evidence="16">Excinuclease ABC subunit A</fullName>
    </alternativeName>
</protein>
<evidence type="ECO:0000313" key="18">
    <source>
        <dbReference type="EMBL" id="RDD86593.1"/>
    </source>
</evidence>
<gene>
    <name evidence="18" type="ORF">DVZ84_23510</name>
</gene>
<dbReference type="GO" id="GO:0008270">
    <property type="term" value="F:zinc ion binding"/>
    <property type="evidence" value="ECO:0007669"/>
    <property type="project" value="UniProtKB-KW"/>
</dbReference>
<keyword evidence="10" id="KW-0067">ATP-binding</keyword>
<evidence type="ECO:0000256" key="3">
    <source>
        <dbReference type="ARBA" id="ARBA00022723"/>
    </source>
</evidence>
<dbReference type="GO" id="GO:0004518">
    <property type="term" value="F:nuclease activity"/>
    <property type="evidence" value="ECO:0007669"/>
    <property type="project" value="UniProtKB-KW"/>
</dbReference>
<evidence type="ECO:0000256" key="15">
    <source>
        <dbReference type="ARBA" id="ARBA00039316"/>
    </source>
</evidence>
<dbReference type="GO" id="GO:0016887">
    <property type="term" value="F:ATP hydrolysis activity"/>
    <property type="evidence" value="ECO:0007669"/>
    <property type="project" value="InterPro"/>
</dbReference>
<dbReference type="Pfam" id="PF00005">
    <property type="entry name" value="ABC_tran"/>
    <property type="match status" value="1"/>
</dbReference>
<dbReference type="GO" id="GO:0005737">
    <property type="term" value="C:cytoplasm"/>
    <property type="evidence" value="ECO:0007669"/>
    <property type="project" value="UniProtKB-SubCell"/>
</dbReference>
<evidence type="ECO:0000256" key="14">
    <source>
        <dbReference type="ARBA" id="ARBA00038000"/>
    </source>
</evidence>
<proteinExistence type="inferred from homology"/>
<dbReference type="PROSITE" id="PS50893">
    <property type="entry name" value="ABC_TRANSPORTER_2"/>
    <property type="match status" value="1"/>
</dbReference>
<dbReference type="SUPFAM" id="SSF52540">
    <property type="entry name" value="P-loop containing nucleoside triphosphate hydrolases"/>
    <property type="match status" value="2"/>
</dbReference>
<dbReference type="GO" id="GO:0006281">
    <property type="term" value="P:DNA repair"/>
    <property type="evidence" value="ECO:0007669"/>
    <property type="project" value="UniProtKB-KW"/>
</dbReference>
<evidence type="ECO:0000259" key="17">
    <source>
        <dbReference type="PROSITE" id="PS50893"/>
    </source>
</evidence>
<keyword evidence="5" id="KW-0547">Nucleotide-binding</keyword>
<evidence type="ECO:0000256" key="6">
    <source>
        <dbReference type="ARBA" id="ARBA00022763"/>
    </source>
</evidence>
<dbReference type="GO" id="GO:0005524">
    <property type="term" value="F:ATP binding"/>
    <property type="evidence" value="ECO:0007669"/>
    <property type="project" value="UniProtKB-KW"/>
</dbReference>
<dbReference type="InterPro" id="IPR003439">
    <property type="entry name" value="ABC_transporter-like_ATP-bd"/>
</dbReference>
<organism evidence="18 19">
    <name type="scientific">Streptomyces parvulus</name>
    <dbReference type="NCBI Taxonomy" id="146923"/>
    <lineage>
        <taxon>Bacteria</taxon>
        <taxon>Bacillati</taxon>
        <taxon>Actinomycetota</taxon>
        <taxon>Actinomycetes</taxon>
        <taxon>Kitasatosporales</taxon>
        <taxon>Streptomycetaceae</taxon>
        <taxon>Streptomyces</taxon>
    </lineage>
</organism>
<evidence type="ECO:0000256" key="10">
    <source>
        <dbReference type="ARBA" id="ARBA00022840"/>
    </source>
</evidence>